<proteinExistence type="predicted"/>
<protein>
    <submittedName>
        <fullName evidence="2">Uncharacterized protein</fullName>
    </submittedName>
</protein>
<gene>
    <name evidence="1" type="ORF">GGD45_001591</name>
    <name evidence="2" type="ORF">GXW80_24775</name>
</gene>
<evidence type="ECO:0000313" key="2">
    <source>
        <dbReference type="EMBL" id="NEV14204.1"/>
    </source>
</evidence>
<dbReference type="RefSeq" id="WP_015342184.1">
    <property type="nucleotide sequence ID" value="NZ_JAADZA010000038.1"/>
</dbReference>
<keyword evidence="4" id="KW-1185">Reference proteome</keyword>
<evidence type="ECO:0000313" key="1">
    <source>
        <dbReference type="EMBL" id="MBB6491194.1"/>
    </source>
</evidence>
<dbReference type="Proteomes" id="UP000526625">
    <property type="component" value="Unassembled WGS sequence"/>
</dbReference>
<name>A0A6P1CHE0_RHITR</name>
<dbReference type="EMBL" id="JAADZA010000038">
    <property type="protein sequence ID" value="NEV14204.1"/>
    <property type="molecule type" value="Genomic_DNA"/>
</dbReference>
<dbReference type="EMBL" id="JACHBF010000003">
    <property type="protein sequence ID" value="MBB6491194.1"/>
    <property type="molecule type" value="Genomic_DNA"/>
</dbReference>
<reference evidence="2 3" key="1">
    <citation type="submission" date="2020-02" db="EMBL/GenBank/DDBJ databases">
        <title>Draft genome sequence of Rhizobium tropici.</title>
        <authorList>
            <person name="Khayi S."/>
            <person name="Jemo M."/>
        </authorList>
    </citation>
    <scope>NUCLEOTIDE SEQUENCE [LARGE SCALE GENOMIC DNA]</scope>
    <source>
        <strain evidence="2 3">A12</strain>
    </source>
</reference>
<evidence type="ECO:0000313" key="3">
    <source>
        <dbReference type="Proteomes" id="UP000471190"/>
    </source>
</evidence>
<sequence length="150" mass="17290">MKVIRFSETSDGYSIDSSAYPAYVREVSNLVPPDALEFMDAAWHYEHGDARCRLEQLLIREFDDGDVRANNIEMHLAGAYGNRITLFYSDVQSYAAEKTKSEWPAGDRSHGDWLIDEMLVLEDGFLSHEIIFTNSVIKIKHRDLKYKVVR</sequence>
<comment type="caution">
    <text evidence="2">The sequence shown here is derived from an EMBL/GenBank/DDBJ whole genome shotgun (WGS) entry which is preliminary data.</text>
</comment>
<organism evidence="2 3">
    <name type="scientific">Rhizobium tropici</name>
    <dbReference type="NCBI Taxonomy" id="398"/>
    <lineage>
        <taxon>Bacteria</taxon>
        <taxon>Pseudomonadati</taxon>
        <taxon>Pseudomonadota</taxon>
        <taxon>Alphaproteobacteria</taxon>
        <taxon>Hyphomicrobiales</taxon>
        <taxon>Rhizobiaceae</taxon>
        <taxon>Rhizobium/Agrobacterium group</taxon>
        <taxon>Rhizobium</taxon>
    </lineage>
</organism>
<dbReference type="AlphaFoldDB" id="A0A6P1CHE0"/>
<reference evidence="1 4" key="2">
    <citation type="submission" date="2020-08" db="EMBL/GenBank/DDBJ databases">
        <title>Genomic Encyclopedia of Type Strains, Phase IV (KMG-V): Genome sequencing to study the core and pangenomes of soil and plant-associated prokaryotes.</title>
        <authorList>
            <person name="Whitman W."/>
        </authorList>
    </citation>
    <scope>NUCLEOTIDE SEQUENCE [LARGE SCALE GENOMIC DNA]</scope>
    <source>
        <strain evidence="1 4">SEMIA 4059</strain>
    </source>
</reference>
<dbReference type="Proteomes" id="UP000471190">
    <property type="component" value="Unassembled WGS sequence"/>
</dbReference>
<evidence type="ECO:0000313" key="4">
    <source>
        <dbReference type="Proteomes" id="UP000526625"/>
    </source>
</evidence>
<accession>A0A6P1CHE0</accession>